<dbReference type="GO" id="GO:0003677">
    <property type="term" value="F:DNA binding"/>
    <property type="evidence" value="ECO:0007669"/>
    <property type="project" value="UniProtKB-KW"/>
</dbReference>
<dbReference type="EMBL" id="JBGUBD010000005">
    <property type="protein sequence ID" value="MFA9478391.1"/>
    <property type="molecule type" value="Genomic_DNA"/>
</dbReference>
<dbReference type="SUPFAM" id="SSF89447">
    <property type="entry name" value="AbrB/MazE/MraZ-like"/>
    <property type="match status" value="1"/>
</dbReference>
<comment type="caution">
    <text evidence="2">The sequence shown here is derived from an EMBL/GenBank/DDBJ whole genome shotgun (WGS) entry which is preliminary data.</text>
</comment>
<evidence type="ECO:0000313" key="3">
    <source>
        <dbReference type="Proteomes" id="UP001575105"/>
    </source>
</evidence>
<dbReference type="Gene3D" id="2.10.260.10">
    <property type="match status" value="1"/>
</dbReference>
<dbReference type="InterPro" id="IPR007159">
    <property type="entry name" value="SpoVT-AbrB_dom"/>
</dbReference>
<accession>A0ABV4U6L2</accession>
<dbReference type="SMART" id="SM00966">
    <property type="entry name" value="SpoVT_AbrB"/>
    <property type="match status" value="1"/>
</dbReference>
<dbReference type="Proteomes" id="UP001575105">
    <property type="component" value="Unassembled WGS sequence"/>
</dbReference>
<reference evidence="2 3" key="1">
    <citation type="submission" date="2024-08" db="EMBL/GenBank/DDBJ databases">
        <title>Whole-genome sequencing of halo(alkali)philic microorganisms from hypersaline lakes.</title>
        <authorList>
            <person name="Sorokin D.Y."/>
            <person name="Merkel A.Y."/>
            <person name="Messina E."/>
            <person name="Yakimov M."/>
        </authorList>
    </citation>
    <scope>NUCLEOTIDE SEQUENCE [LARGE SCALE GENOMIC DNA]</scope>
    <source>
        <strain evidence="2 3">AB-hyl4</strain>
    </source>
</reference>
<dbReference type="InterPro" id="IPR037914">
    <property type="entry name" value="SpoVT-AbrB_sf"/>
</dbReference>
<proteinExistence type="predicted"/>
<evidence type="ECO:0000259" key="1">
    <source>
        <dbReference type="SMART" id="SM00966"/>
    </source>
</evidence>
<name>A0ABV4U6L2_9BACT</name>
<keyword evidence="2" id="KW-0238">DNA-binding</keyword>
<organism evidence="2 3">
    <name type="scientific">Natronomicrosphaera hydrolytica</name>
    <dbReference type="NCBI Taxonomy" id="3242702"/>
    <lineage>
        <taxon>Bacteria</taxon>
        <taxon>Pseudomonadati</taxon>
        <taxon>Planctomycetota</taxon>
        <taxon>Phycisphaerae</taxon>
        <taxon>Phycisphaerales</taxon>
        <taxon>Phycisphaeraceae</taxon>
        <taxon>Natronomicrosphaera</taxon>
    </lineage>
</organism>
<dbReference type="RefSeq" id="WP_425345319.1">
    <property type="nucleotide sequence ID" value="NZ_JBGUBD010000005.1"/>
</dbReference>
<evidence type="ECO:0000313" key="2">
    <source>
        <dbReference type="EMBL" id="MFA9478391.1"/>
    </source>
</evidence>
<feature type="domain" description="SpoVT-AbrB" evidence="1">
    <location>
        <begin position="6"/>
        <end position="51"/>
    </location>
</feature>
<keyword evidence="3" id="KW-1185">Reference proteome</keyword>
<sequence>MIKTLKKHGNSQALVIDRSMMEALGINEDTPLQVSVRDGSLVVTPAEVGIEPEQFEASLNKVMRRYDGMLKRLAQ</sequence>
<protein>
    <submittedName>
        <fullName evidence="2">AbrB/MazE/SpoVT family DNA-binding domain-containing protein</fullName>
    </submittedName>
</protein>
<gene>
    <name evidence="2" type="ORF">ACERK3_08790</name>
</gene>